<dbReference type="PANTHER" id="PTHR31836">
    <property type="match status" value="1"/>
</dbReference>
<dbReference type="CDD" id="cd22191">
    <property type="entry name" value="DPBB_RlpA_EXP_N-like"/>
    <property type="match status" value="1"/>
</dbReference>
<keyword evidence="1 2" id="KW-0732">Signal</keyword>
<dbReference type="SUPFAM" id="SSF50685">
    <property type="entry name" value="Barwin-like endoglucanases"/>
    <property type="match status" value="1"/>
</dbReference>
<dbReference type="InterPro" id="IPR001153">
    <property type="entry name" value="Barwin_dom"/>
</dbReference>
<dbReference type="GeneID" id="85496270"/>
<evidence type="ECO:0000256" key="2">
    <source>
        <dbReference type="SAM" id="SignalP"/>
    </source>
</evidence>
<sequence>MFSKTIIAAAFAALAVAAPQRYQNKPQVDDASVKSTVATWYDLDSYSENDGYPNQVYCNSDKYHNDSPIAAIKGGKNHCGQMIRVTNKQTGNSIEVPILDECAGCSHADQVDLPKSVWNELNAGVSTGMLDIEWQFI</sequence>
<dbReference type="GO" id="GO:0042742">
    <property type="term" value="P:defense response to bacterium"/>
    <property type="evidence" value="ECO:0007669"/>
    <property type="project" value="InterPro"/>
</dbReference>
<evidence type="ECO:0000313" key="5">
    <source>
        <dbReference type="Proteomes" id="UP001233271"/>
    </source>
</evidence>
<dbReference type="EMBL" id="AP028216">
    <property type="protein sequence ID" value="BEI92400.1"/>
    <property type="molecule type" value="Genomic_DNA"/>
</dbReference>
<evidence type="ECO:0000256" key="1">
    <source>
        <dbReference type="ARBA" id="ARBA00022729"/>
    </source>
</evidence>
<keyword evidence="5" id="KW-1185">Reference proteome</keyword>
<organism evidence="4 5">
    <name type="scientific">Cutaneotrichosporon cavernicola</name>
    <dbReference type="NCBI Taxonomy" id="279322"/>
    <lineage>
        <taxon>Eukaryota</taxon>
        <taxon>Fungi</taxon>
        <taxon>Dikarya</taxon>
        <taxon>Basidiomycota</taxon>
        <taxon>Agaricomycotina</taxon>
        <taxon>Tremellomycetes</taxon>
        <taxon>Trichosporonales</taxon>
        <taxon>Trichosporonaceae</taxon>
        <taxon>Cutaneotrichosporon</taxon>
    </lineage>
</organism>
<reference evidence="4" key="1">
    <citation type="journal article" date="2023" name="BMC Genomics">
        <title>Chromosome-level genome assemblies of Cutaneotrichosporon spp. (Trichosporonales, Basidiomycota) reveal imbalanced evolution between nucleotide sequences and chromosome synteny.</title>
        <authorList>
            <person name="Kobayashi Y."/>
            <person name="Kayamori A."/>
            <person name="Aoki K."/>
            <person name="Shiwa Y."/>
            <person name="Matsutani M."/>
            <person name="Fujita N."/>
            <person name="Sugita T."/>
            <person name="Iwasaki W."/>
            <person name="Tanaka N."/>
            <person name="Takashima M."/>
        </authorList>
    </citation>
    <scope>NUCLEOTIDE SEQUENCE</scope>
    <source>
        <strain evidence="4">HIS019</strain>
    </source>
</reference>
<dbReference type="InterPro" id="IPR051477">
    <property type="entry name" value="Expansin_CellWall"/>
</dbReference>
<dbReference type="PANTHER" id="PTHR31836:SF22">
    <property type="entry name" value="RLPA-LIKE PROTEIN DOUBLE-PSI BETA-BARREL DOMAIN-CONTAINING PROTEIN"/>
    <property type="match status" value="1"/>
</dbReference>
<dbReference type="Proteomes" id="UP001233271">
    <property type="component" value="Chromosome 5"/>
</dbReference>
<accession>A0AA48QWH7</accession>
<dbReference type="Pfam" id="PF00967">
    <property type="entry name" value="Barwin"/>
    <property type="match status" value="1"/>
</dbReference>
<name>A0AA48QWH7_9TREE</name>
<evidence type="ECO:0000313" key="4">
    <source>
        <dbReference type="EMBL" id="BEI92400.1"/>
    </source>
</evidence>
<protein>
    <recommendedName>
        <fullName evidence="3">Barwin domain-containing protein</fullName>
    </recommendedName>
</protein>
<dbReference type="KEGG" id="ccac:CcaHIS019_0500280"/>
<proteinExistence type="predicted"/>
<feature type="domain" description="Barwin" evidence="3">
    <location>
        <begin position="28"/>
        <end position="136"/>
    </location>
</feature>
<gene>
    <name evidence="4" type="ORF">CcaverHIS019_0500280</name>
</gene>
<evidence type="ECO:0000259" key="3">
    <source>
        <dbReference type="Pfam" id="PF00967"/>
    </source>
</evidence>
<dbReference type="Gene3D" id="2.40.40.10">
    <property type="entry name" value="RlpA-like domain"/>
    <property type="match status" value="1"/>
</dbReference>
<dbReference type="InterPro" id="IPR036908">
    <property type="entry name" value="RlpA-like_sf"/>
</dbReference>
<dbReference type="RefSeq" id="XP_060457665.1">
    <property type="nucleotide sequence ID" value="XM_060601142.1"/>
</dbReference>
<dbReference type="AlphaFoldDB" id="A0AA48QWH7"/>
<dbReference type="GO" id="GO:0050832">
    <property type="term" value="P:defense response to fungus"/>
    <property type="evidence" value="ECO:0007669"/>
    <property type="project" value="InterPro"/>
</dbReference>
<feature type="chain" id="PRO_5041209218" description="Barwin domain-containing protein" evidence="2">
    <location>
        <begin position="18"/>
        <end position="137"/>
    </location>
</feature>
<feature type="signal peptide" evidence="2">
    <location>
        <begin position="1"/>
        <end position="17"/>
    </location>
</feature>